<feature type="region of interest" description="Disordered" evidence="1">
    <location>
        <begin position="447"/>
        <end position="524"/>
    </location>
</feature>
<dbReference type="AlphaFoldDB" id="A0A7S2H121"/>
<proteinExistence type="predicted"/>
<organism evidence="3">
    <name type="scientific">Helicotheca tamesis</name>
    <dbReference type="NCBI Taxonomy" id="374047"/>
    <lineage>
        <taxon>Eukaryota</taxon>
        <taxon>Sar</taxon>
        <taxon>Stramenopiles</taxon>
        <taxon>Ochrophyta</taxon>
        <taxon>Bacillariophyta</taxon>
        <taxon>Mediophyceae</taxon>
        <taxon>Lithodesmiophycidae</taxon>
        <taxon>Lithodesmiales</taxon>
        <taxon>Lithodesmiaceae</taxon>
        <taxon>Helicotheca</taxon>
    </lineage>
</organism>
<name>A0A7S2H121_9STRA</name>
<evidence type="ECO:0000313" key="3">
    <source>
        <dbReference type="EMBL" id="CAD9477428.1"/>
    </source>
</evidence>
<keyword evidence="2" id="KW-0812">Transmembrane</keyword>
<sequence>MSPGRGRNSSGETPDTSNDEELARALQEQYRTEDGYQRSQPNSESNGTEGRASRSSGRDGTQSSQSSPRRSRSAQPDANSSRSDSQRSSSNPPSSEPRSEFAASFYGSRRPQRQRTIDATPSSTPTPKPRTSNATAATEDTSLNPTINSSSSDEITARLSQELSDEEYAKYLQRCEQARATQLNNSIVNPTLTSPQTVEEIRAEAAAQQRRDRRKARCKKYLPSAVFLVMTGIGLAVFFIVYDGKLNNLPDFPSLDDFWPDDDPYAGENDDPSSANKWSNTDNAPGLTLTILNALSNDWSDAFYSAVSDWDNAPPPNYDALTLTTSTTPYESECRPVRGQMKVCNGEYGDTNWRGINEVLIRRGVILSSVAKMNDTYLRRASEDQRRYTMCHEIGHGFGLPHTDEDFYNTDLGNCMDYTSNPKNNLTPNKMNYDFLAELYGYIGMNDERADDPVDDQVNDQVSKENDQVEDAGTRNRRRYSGEPEEEERDVGGSNRLRRIGTTLWDQQGSSEKEATTNDDEEASPEWNKFLSLVQISSLSPNLDDFMEKALDRHDNEQLPPFSRRDFQVTLRNKRIKWRTLHKQDKGEAYELELGNDYKYRLSALH</sequence>
<feature type="compositionally biased region" description="Low complexity" evidence="1">
    <location>
        <begin position="62"/>
        <end position="93"/>
    </location>
</feature>
<accession>A0A7S2H121</accession>
<feature type="compositionally biased region" description="Polar residues" evidence="1">
    <location>
        <begin position="272"/>
        <end position="281"/>
    </location>
</feature>
<keyword evidence="2" id="KW-0472">Membrane</keyword>
<feature type="compositionally biased region" description="Acidic residues" evidence="1">
    <location>
        <begin position="260"/>
        <end position="271"/>
    </location>
</feature>
<dbReference type="Gene3D" id="3.40.390.10">
    <property type="entry name" value="Collagenase (Catalytic Domain)"/>
    <property type="match status" value="1"/>
</dbReference>
<feature type="region of interest" description="Disordered" evidence="1">
    <location>
        <begin position="1"/>
        <end position="157"/>
    </location>
</feature>
<gene>
    <name evidence="3" type="ORF">HTAM1171_LOCUS2823</name>
</gene>
<evidence type="ECO:0000256" key="1">
    <source>
        <dbReference type="SAM" id="MobiDB-lite"/>
    </source>
</evidence>
<evidence type="ECO:0008006" key="4">
    <source>
        <dbReference type="Google" id="ProtNLM"/>
    </source>
</evidence>
<reference evidence="3" key="1">
    <citation type="submission" date="2021-01" db="EMBL/GenBank/DDBJ databases">
        <authorList>
            <person name="Corre E."/>
            <person name="Pelletier E."/>
            <person name="Niang G."/>
            <person name="Scheremetjew M."/>
            <person name="Finn R."/>
            <person name="Kale V."/>
            <person name="Holt S."/>
            <person name="Cochrane G."/>
            <person name="Meng A."/>
            <person name="Brown T."/>
            <person name="Cohen L."/>
        </authorList>
    </citation>
    <scope>NUCLEOTIDE SEQUENCE</scope>
    <source>
        <strain evidence="3">CCMP826</strain>
    </source>
</reference>
<feature type="compositionally biased region" description="Polar residues" evidence="1">
    <location>
        <begin position="37"/>
        <end position="61"/>
    </location>
</feature>
<protein>
    <recommendedName>
        <fullName evidence="4">Peptidase M10 metallopeptidase domain-containing protein</fullName>
    </recommendedName>
</protein>
<feature type="region of interest" description="Disordered" evidence="1">
    <location>
        <begin position="260"/>
        <end position="281"/>
    </location>
</feature>
<feature type="transmembrane region" description="Helical" evidence="2">
    <location>
        <begin position="221"/>
        <end position="242"/>
    </location>
</feature>
<dbReference type="InterPro" id="IPR024079">
    <property type="entry name" value="MetalloPept_cat_dom_sf"/>
</dbReference>
<feature type="compositionally biased region" description="Polar residues" evidence="1">
    <location>
        <begin position="133"/>
        <end position="157"/>
    </location>
</feature>
<dbReference type="EMBL" id="HBGV01004678">
    <property type="protein sequence ID" value="CAD9477428.1"/>
    <property type="molecule type" value="Transcribed_RNA"/>
</dbReference>
<dbReference type="GO" id="GO:0008237">
    <property type="term" value="F:metallopeptidase activity"/>
    <property type="evidence" value="ECO:0007669"/>
    <property type="project" value="InterPro"/>
</dbReference>
<feature type="compositionally biased region" description="Low complexity" evidence="1">
    <location>
        <begin position="120"/>
        <end position="132"/>
    </location>
</feature>
<keyword evidence="2" id="KW-1133">Transmembrane helix</keyword>
<evidence type="ECO:0000256" key="2">
    <source>
        <dbReference type="SAM" id="Phobius"/>
    </source>
</evidence>
<feature type="compositionally biased region" description="Polar residues" evidence="1">
    <location>
        <begin position="7"/>
        <end position="16"/>
    </location>
</feature>
<dbReference type="SUPFAM" id="SSF55486">
    <property type="entry name" value="Metalloproteases ('zincins'), catalytic domain"/>
    <property type="match status" value="1"/>
</dbReference>